<gene>
    <name evidence="3" type="ORF">ABDB84_19220</name>
</gene>
<organism evidence="3 4">
    <name type="scientific">Uliginosibacterium sediminicola</name>
    <dbReference type="NCBI Taxonomy" id="2024550"/>
    <lineage>
        <taxon>Bacteria</taxon>
        <taxon>Pseudomonadati</taxon>
        <taxon>Pseudomonadota</taxon>
        <taxon>Betaproteobacteria</taxon>
        <taxon>Rhodocyclales</taxon>
        <taxon>Zoogloeaceae</taxon>
        <taxon>Uliginosibacterium</taxon>
    </lineage>
</organism>
<dbReference type="RefSeq" id="WP_345921455.1">
    <property type="nucleotide sequence ID" value="NZ_JBDIVE010000017.1"/>
</dbReference>
<dbReference type="EC" id="2.1.-.-" evidence="3"/>
<dbReference type="PANTHER" id="PTHR43861:SF3">
    <property type="entry name" value="PUTATIVE (AFU_ORTHOLOGUE AFUA_2G14390)-RELATED"/>
    <property type="match status" value="1"/>
</dbReference>
<keyword evidence="3" id="KW-0489">Methyltransferase</keyword>
<dbReference type="Proteomes" id="UP001410394">
    <property type="component" value="Unassembled WGS sequence"/>
</dbReference>
<protein>
    <submittedName>
        <fullName evidence="3">Class I SAM-dependent methyltransferase</fullName>
        <ecNumber evidence="3">2.1.-.-</ecNumber>
    </submittedName>
</protein>
<dbReference type="InterPro" id="IPR029063">
    <property type="entry name" value="SAM-dependent_MTases_sf"/>
</dbReference>
<dbReference type="SUPFAM" id="SSF53335">
    <property type="entry name" value="S-adenosyl-L-methionine-dependent methyltransferases"/>
    <property type="match status" value="1"/>
</dbReference>
<comment type="caution">
    <text evidence="3">The sequence shown here is derived from an EMBL/GenBank/DDBJ whole genome shotgun (WGS) entry which is preliminary data.</text>
</comment>
<proteinExistence type="predicted"/>
<keyword evidence="4" id="KW-1185">Reference proteome</keyword>
<name>A0ABU9Z3S0_9RHOO</name>
<dbReference type="Gene3D" id="3.40.50.150">
    <property type="entry name" value="Vaccinia Virus protein VP39"/>
    <property type="match status" value="1"/>
</dbReference>
<evidence type="ECO:0000256" key="1">
    <source>
        <dbReference type="ARBA" id="ARBA00022679"/>
    </source>
</evidence>
<evidence type="ECO:0000313" key="3">
    <source>
        <dbReference type="EMBL" id="MEN3070622.1"/>
    </source>
</evidence>
<feature type="domain" description="Methyltransferase" evidence="2">
    <location>
        <begin position="33"/>
        <end position="125"/>
    </location>
</feature>
<dbReference type="EMBL" id="JBDIVE010000017">
    <property type="protein sequence ID" value="MEN3070622.1"/>
    <property type="molecule type" value="Genomic_DNA"/>
</dbReference>
<keyword evidence="1 3" id="KW-0808">Transferase</keyword>
<reference evidence="3 4" key="1">
    <citation type="journal article" date="2018" name="Int. J. Syst. Evol. Microbiol.">
        <title>Uliginosibacterium sediminicola sp. nov., isolated from freshwater sediment.</title>
        <authorList>
            <person name="Hwang W.M."/>
            <person name="Kim S.M."/>
            <person name="Kang K."/>
            <person name="Ahn T.Y."/>
        </authorList>
    </citation>
    <scope>NUCLEOTIDE SEQUENCE [LARGE SCALE GENOMIC DNA]</scope>
    <source>
        <strain evidence="3 4">M1-21</strain>
    </source>
</reference>
<dbReference type="PANTHER" id="PTHR43861">
    <property type="entry name" value="TRANS-ACONITATE 2-METHYLTRANSFERASE-RELATED"/>
    <property type="match status" value="1"/>
</dbReference>
<accession>A0ABU9Z3S0</accession>
<evidence type="ECO:0000313" key="4">
    <source>
        <dbReference type="Proteomes" id="UP001410394"/>
    </source>
</evidence>
<evidence type="ECO:0000259" key="2">
    <source>
        <dbReference type="Pfam" id="PF13649"/>
    </source>
</evidence>
<dbReference type="Pfam" id="PF13649">
    <property type="entry name" value="Methyltransf_25"/>
    <property type="match status" value="1"/>
</dbReference>
<dbReference type="GO" id="GO:0008168">
    <property type="term" value="F:methyltransferase activity"/>
    <property type="evidence" value="ECO:0007669"/>
    <property type="project" value="UniProtKB-KW"/>
</dbReference>
<dbReference type="GO" id="GO:0032259">
    <property type="term" value="P:methylation"/>
    <property type="evidence" value="ECO:0007669"/>
    <property type="project" value="UniProtKB-KW"/>
</dbReference>
<sequence>MWDQRYSSEDYAYGKDANDFLVAHCAALPKGRVLSLAEGEGRNAVFLAAQGYAVSAVDASAVGLAKARKLAEERGVSLELIHADLSQFELGENCWDAIISIFCPLPSAARSLLHAKVVRALKPGGVFLLEAYRPEQLHYGTGGGPSVDTKTTPESLHLELGALHFEHFAALERDVIEGHYHTGRGAVVQLIARKP</sequence>
<dbReference type="CDD" id="cd02440">
    <property type="entry name" value="AdoMet_MTases"/>
    <property type="match status" value="1"/>
</dbReference>
<dbReference type="InterPro" id="IPR041698">
    <property type="entry name" value="Methyltransf_25"/>
</dbReference>